<feature type="disulfide bond" evidence="10">
    <location>
        <begin position="381"/>
        <end position="390"/>
    </location>
</feature>
<keyword evidence="19" id="KW-1185">Reference proteome</keyword>
<keyword evidence="13" id="KW-0732">Signal</keyword>
<evidence type="ECO:0000313" key="19">
    <source>
        <dbReference type="Proteomes" id="UP000735302"/>
    </source>
</evidence>
<protein>
    <submittedName>
        <fullName evidence="18">G-protein coupled receptor</fullName>
    </submittedName>
</protein>
<dbReference type="SUPFAM" id="SSF81321">
    <property type="entry name" value="Family A G protein-coupled receptor-like"/>
    <property type="match status" value="1"/>
</dbReference>
<dbReference type="Gene3D" id="1.20.1070.10">
    <property type="entry name" value="Rhodopsin 7-helix transmembrane proteins"/>
    <property type="match status" value="1"/>
</dbReference>
<feature type="domain" description="EGF-like" evidence="14">
    <location>
        <begin position="470"/>
        <end position="508"/>
    </location>
</feature>
<keyword evidence="5 12" id="KW-1133">Transmembrane helix</keyword>
<dbReference type="GO" id="GO:0007156">
    <property type="term" value="P:homophilic cell adhesion via plasma membrane adhesion molecules"/>
    <property type="evidence" value="ECO:0007669"/>
    <property type="project" value="InterPro"/>
</dbReference>
<evidence type="ECO:0000256" key="7">
    <source>
        <dbReference type="ARBA" id="ARBA00023157"/>
    </source>
</evidence>
<dbReference type="PROSITE" id="PS50261">
    <property type="entry name" value="G_PROTEIN_RECEP_F2_4"/>
    <property type="match status" value="1"/>
</dbReference>
<feature type="region of interest" description="Disordered" evidence="11">
    <location>
        <begin position="1263"/>
        <end position="1311"/>
    </location>
</feature>
<dbReference type="CDD" id="cd00063">
    <property type="entry name" value="FN3"/>
    <property type="match status" value="1"/>
</dbReference>
<evidence type="ECO:0000256" key="12">
    <source>
        <dbReference type="SAM" id="Phobius"/>
    </source>
</evidence>
<evidence type="ECO:0000259" key="17">
    <source>
        <dbReference type="PROSITE" id="PS50268"/>
    </source>
</evidence>
<dbReference type="InterPro" id="IPR003961">
    <property type="entry name" value="FN3_dom"/>
</dbReference>
<organism evidence="18 19">
    <name type="scientific">Plakobranchus ocellatus</name>
    <dbReference type="NCBI Taxonomy" id="259542"/>
    <lineage>
        <taxon>Eukaryota</taxon>
        <taxon>Metazoa</taxon>
        <taxon>Spiralia</taxon>
        <taxon>Lophotrochozoa</taxon>
        <taxon>Mollusca</taxon>
        <taxon>Gastropoda</taxon>
        <taxon>Heterobranchia</taxon>
        <taxon>Euthyneura</taxon>
        <taxon>Panpulmonata</taxon>
        <taxon>Sacoglossa</taxon>
        <taxon>Placobranchoidea</taxon>
        <taxon>Plakobranchidae</taxon>
        <taxon>Plakobranchus</taxon>
    </lineage>
</organism>
<dbReference type="PRINTS" id="PR00249">
    <property type="entry name" value="GPCRSECRETIN"/>
</dbReference>
<feature type="transmembrane region" description="Helical" evidence="12">
    <location>
        <begin position="1141"/>
        <end position="1167"/>
    </location>
</feature>
<feature type="disulfide bond" evidence="10">
    <location>
        <begin position="575"/>
        <end position="584"/>
    </location>
</feature>
<evidence type="ECO:0000256" key="11">
    <source>
        <dbReference type="SAM" id="MobiDB-lite"/>
    </source>
</evidence>
<dbReference type="EMBL" id="BLXT01004562">
    <property type="protein sequence ID" value="GFO14385.1"/>
    <property type="molecule type" value="Genomic_DNA"/>
</dbReference>
<sequence length="1419" mass="156839">MKNRYQVEVSSSFLSATLCLLLLVASGHGDASENQPGSYRALIQLSLSQHPGRVYPGAPPGLPVLQVTGVHVDSGEPVREFHLEPSTDSIYFMIDSAGYIRTRSNINFSVGKKFGVMVAGLSHDKVGYKYVEIVVSVRNEFPPVFTEKAYSFQVYRRAAGVTFGYVMATDRDVEPYNRNIDIRAAEEYLKMNDTQYVSVSSEGALTLEREVDQAVNSLTLTVQAIDSGSPQKTGTANARIELKDIQQPDTFCFSTTWNTTTLCWKNPMPDRNFSGYHITFKGEEDRTRDIVMPWVEGHQEMCYTVQGTKLGSQYSFSVSVAGREGLESEPQKLVFNKSAIGYSQECVDESFSVCNYRDPCMGHGSCHPDPRGIPGYHQCFCDQGWRGENCTLQNQCDFTPCEHGGTCIYKGDTLFECECPQGYLGKTCEHYNHCMTSPSPCENGALCLMHNNGSYSCNCLLGFGGDFCEYPDPCTASTCIVDRSECRAVTNTTFRCECKTGYYGEMCEFTDACVLNHQPCKNQGTCLTIGTHFKCLCTNEWHGELCELANPCAIEPCVHGTCSIDPVIGSYRCACFDGYKGNECQDRITPCDYMDCGNKGKCQVLNDVEARCICEPGYLPPNCLEFDPCTNQPCAHEGLCTRIDDVDYTCTCIHDWLGKNCQTWNPCLELPPVCGPEEICELRPEHGWPSDEQVTYTCIQKPVTTTEASPPMFEATTYHNPASPLHKQTENPSQVTPDVFRNVTEELIQLFDHSLQDIEVARTSIEVISNLANVNFSVSEESANLSTQLREFIDNYTGQVEPDAEGQMNISTSQIAVKTVVLQNTEFNQSVPFTFSPSLEESNETEMTITLPREVTWQDSNNTRLQLVAYSRSQLFVPEGGFSEEQKQEGIIARQRVISAAVGNRPIANLSEPVVIRLVKINKGDANESCAYWDERASAWKTDGIEVVEQNDSVVICHSYHLTNFAVLMAPTQGEIPRDHAEALTAITWAGCAISMACLVLTILTYGLFKCLHGEKSGKTLLNLCSALLLLNIMFLVGSVDVSGYSRSACVAVAMLVHYALLASLMWMLVEAVDMYQALVTVFNKYQHLYLLKRCIAAWGLPVVIVSITGLIDTNNYYRDTDNTKDTKICLMTAANGPAYYAALLGPGCLIVLINTVVFILVARVILKPKFQHQQSNKEADATVTVAQIRGAFMVMILLGVTWLFGPLAIDKARLLFSYIFCICNSLQGCLIFLFRCLLNPEAQLAWKQLFLTGTLKRRRGPIRSTYTDSSSKSFGNTGGKPVAFGTGDRSKGAKRNSTDRESAHLHNDSRKSVATLLTTGNLCATSSDKAKKGCVGYKNPKANHAHPHQLHRTNGWHPNLNGPPREESPGPVVMAPPVCKDLPQDAAYLPYCSTDSSADHAEVGLIDSKDVDCESTKL</sequence>
<dbReference type="Gene3D" id="2.60.40.10">
    <property type="entry name" value="Immunoglobulins"/>
    <property type="match status" value="1"/>
</dbReference>
<dbReference type="InterPro" id="IPR053066">
    <property type="entry name" value="ADGR_G7"/>
</dbReference>
<evidence type="ECO:0000256" key="8">
    <source>
        <dbReference type="ARBA" id="ARBA00023292"/>
    </source>
</evidence>
<feature type="domain" description="EGF-like" evidence="14">
    <location>
        <begin position="392"/>
        <end position="429"/>
    </location>
</feature>
<feature type="disulfide bond" evidence="10">
    <location>
        <begin position="537"/>
        <end position="546"/>
    </location>
</feature>
<dbReference type="PROSITE" id="PS50221">
    <property type="entry name" value="GAIN_B"/>
    <property type="match status" value="1"/>
</dbReference>
<evidence type="ECO:0000256" key="2">
    <source>
        <dbReference type="ARBA" id="ARBA00004236"/>
    </source>
</evidence>
<gene>
    <name evidence="18" type="ORF">PoB_004089000</name>
</gene>
<dbReference type="PROSITE" id="PS00022">
    <property type="entry name" value="EGF_1"/>
    <property type="match status" value="7"/>
</dbReference>
<dbReference type="SUPFAM" id="SSF49265">
    <property type="entry name" value="Fibronectin type III"/>
    <property type="match status" value="1"/>
</dbReference>
<evidence type="ECO:0000259" key="14">
    <source>
        <dbReference type="PROSITE" id="PS50026"/>
    </source>
</evidence>
<dbReference type="InterPro" id="IPR001881">
    <property type="entry name" value="EGF-like_Ca-bd_dom"/>
</dbReference>
<dbReference type="Proteomes" id="UP000735302">
    <property type="component" value="Unassembled WGS sequence"/>
</dbReference>
<evidence type="ECO:0000259" key="15">
    <source>
        <dbReference type="PROSITE" id="PS50221"/>
    </source>
</evidence>
<feature type="disulfide bond" evidence="10">
    <location>
        <begin position="552"/>
        <end position="562"/>
    </location>
</feature>
<keyword evidence="9" id="KW-0106">Calcium</keyword>
<feature type="domain" description="Cadherin" evidence="17">
    <location>
        <begin position="146"/>
        <end position="250"/>
    </location>
</feature>
<keyword evidence="10" id="KW-0245">EGF-like domain</keyword>
<evidence type="ECO:0000313" key="18">
    <source>
        <dbReference type="EMBL" id="GFO14385.1"/>
    </source>
</evidence>
<dbReference type="InterPro" id="IPR002126">
    <property type="entry name" value="Cadherin-like_dom"/>
</dbReference>
<dbReference type="PANTHER" id="PTHR47767">
    <property type="entry name" value="ADHESION G PROTEIN-COUPLED RECEPTOR G7"/>
    <property type="match status" value="1"/>
</dbReference>
<feature type="disulfide bond" evidence="10">
    <location>
        <begin position="479"/>
        <end position="496"/>
    </location>
</feature>
<dbReference type="InterPro" id="IPR017981">
    <property type="entry name" value="GPCR_2-like_7TM"/>
</dbReference>
<dbReference type="InterPro" id="IPR000742">
    <property type="entry name" value="EGF"/>
</dbReference>
<feature type="transmembrane region" description="Helical" evidence="12">
    <location>
        <begin position="986"/>
        <end position="1009"/>
    </location>
</feature>
<feature type="transmembrane region" description="Helical" evidence="12">
    <location>
        <begin position="1216"/>
        <end position="1239"/>
    </location>
</feature>
<feature type="domain" description="EGF-like" evidence="14">
    <location>
        <begin position="350"/>
        <end position="391"/>
    </location>
</feature>
<feature type="domain" description="G-protein coupled receptors family 2 profile 2" evidence="16">
    <location>
        <begin position="984"/>
        <end position="1240"/>
    </location>
</feature>
<dbReference type="Gene3D" id="2.60.220.50">
    <property type="match status" value="1"/>
</dbReference>
<feature type="transmembrane region" description="Helical" evidence="12">
    <location>
        <begin position="1091"/>
        <end position="1112"/>
    </location>
</feature>
<evidence type="ECO:0000256" key="10">
    <source>
        <dbReference type="PROSITE-ProRule" id="PRU00076"/>
    </source>
</evidence>
<feature type="disulfide bond" evidence="10">
    <location>
        <begin position="419"/>
        <end position="428"/>
    </location>
</feature>
<dbReference type="CDD" id="cd11304">
    <property type="entry name" value="Cadherin_repeat"/>
    <property type="match status" value="2"/>
</dbReference>
<evidence type="ECO:0000256" key="5">
    <source>
        <dbReference type="ARBA" id="ARBA00022989"/>
    </source>
</evidence>
<dbReference type="Pfam" id="PF00002">
    <property type="entry name" value="7tm_2"/>
    <property type="match status" value="1"/>
</dbReference>
<feature type="domain" description="EGF-like" evidence="14">
    <location>
        <begin position="587"/>
        <end position="624"/>
    </location>
</feature>
<dbReference type="GO" id="GO:0007166">
    <property type="term" value="P:cell surface receptor signaling pathway"/>
    <property type="evidence" value="ECO:0007669"/>
    <property type="project" value="InterPro"/>
</dbReference>
<feature type="domain" description="EGF-like" evidence="14">
    <location>
        <begin position="430"/>
        <end position="469"/>
    </location>
</feature>
<feature type="disulfide bond" evidence="10">
    <location>
        <begin position="498"/>
        <end position="507"/>
    </location>
</feature>
<feature type="compositionally biased region" description="Basic and acidic residues" evidence="11">
    <location>
        <begin position="1289"/>
        <end position="1311"/>
    </location>
</feature>
<dbReference type="GO" id="GO:0005509">
    <property type="term" value="F:calcium ion binding"/>
    <property type="evidence" value="ECO:0007669"/>
    <property type="project" value="UniProtKB-UniRule"/>
</dbReference>
<evidence type="ECO:0000256" key="13">
    <source>
        <dbReference type="SAM" id="SignalP"/>
    </source>
</evidence>
<dbReference type="Gene3D" id="2.60.40.60">
    <property type="entry name" value="Cadherins"/>
    <property type="match status" value="1"/>
</dbReference>
<dbReference type="PROSITE" id="PS01186">
    <property type="entry name" value="EGF_2"/>
    <property type="match status" value="6"/>
</dbReference>
<accession>A0AAV4B5P9</accession>
<comment type="caution">
    <text evidence="10">Lacks conserved residue(s) required for the propagation of feature annotation.</text>
</comment>
<keyword evidence="6 12" id="KW-0472">Membrane</keyword>
<keyword evidence="4 12" id="KW-0812">Transmembrane</keyword>
<dbReference type="InterPro" id="IPR000832">
    <property type="entry name" value="GPCR_2_secretin-like"/>
</dbReference>
<dbReference type="Pfam" id="PF01825">
    <property type="entry name" value="GPS"/>
    <property type="match status" value="1"/>
</dbReference>
<feature type="domain" description="EGF-like" evidence="14">
    <location>
        <begin position="509"/>
        <end position="547"/>
    </location>
</feature>
<dbReference type="GO" id="GO:0005886">
    <property type="term" value="C:plasma membrane"/>
    <property type="evidence" value="ECO:0007669"/>
    <property type="project" value="UniProtKB-SubCell"/>
</dbReference>
<feature type="domain" description="EGF-like" evidence="14">
    <location>
        <begin position="548"/>
        <end position="585"/>
    </location>
</feature>
<dbReference type="SMART" id="SM00303">
    <property type="entry name" value="GPS"/>
    <property type="match status" value="1"/>
</dbReference>
<feature type="transmembrane region" description="Helical" evidence="12">
    <location>
        <begin position="1046"/>
        <end position="1070"/>
    </location>
</feature>
<feature type="chain" id="PRO_5043977334" evidence="13">
    <location>
        <begin position="30"/>
        <end position="1419"/>
    </location>
</feature>
<dbReference type="CDD" id="cd15040">
    <property type="entry name" value="7tmB2_Adhesion"/>
    <property type="match status" value="1"/>
</dbReference>
<feature type="transmembrane region" description="Helical" evidence="12">
    <location>
        <begin position="1021"/>
        <end position="1040"/>
    </location>
</feature>
<name>A0AAV4B5P9_9GAST</name>
<dbReference type="GO" id="GO:0004930">
    <property type="term" value="F:G protein-coupled receptor activity"/>
    <property type="evidence" value="ECO:0007669"/>
    <property type="project" value="InterPro"/>
</dbReference>
<dbReference type="Gene3D" id="2.10.25.10">
    <property type="entry name" value="Laminin"/>
    <property type="match status" value="5"/>
</dbReference>
<dbReference type="SUPFAM" id="SSF49313">
    <property type="entry name" value="Cadherin-like"/>
    <property type="match status" value="1"/>
</dbReference>
<proteinExistence type="predicted"/>
<feature type="signal peptide" evidence="13">
    <location>
        <begin position="1"/>
        <end position="29"/>
    </location>
</feature>
<dbReference type="InterPro" id="IPR000203">
    <property type="entry name" value="GPS"/>
</dbReference>
<evidence type="ECO:0000256" key="9">
    <source>
        <dbReference type="PROSITE-ProRule" id="PRU00043"/>
    </source>
</evidence>
<reference evidence="18 19" key="1">
    <citation type="journal article" date="2021" name="Elife">
        <title>Chloroplast acquisition without the gene transfer in kleptoplastic sea slugs, Plakobranchus ocellatus.</title>
        <authorList>
            <person name="Maeda T."/>
            <person name="Takahashi S."/>
            <person name="Yoshida T."/>
            <person name="Shimamura S."/>
            <person name="Takaki Y."/>
            <person name="Nagai Y."/>
            <person name="Toyoda A."/>
            <person name="Suzuki Y."/>
            <person name="Arimoto A."/>
            <person name="Ishii H."/>
            <person name="Satoh N."/>
            <person name="Nishiyama T."/>
            <person name="Hasebe M."/>
            <person name="Maruyama T."/>
            <person name="Minagawa J."/>
            <person name="Obokata J."/>
            <person name="Shigenobu S."/>
        </authorList>
    </citation>
    <scope>NUCLEOTIDE SEQUENCE [LARGE SCALE GENOMIC DNA]</scope>
</reference>
<comment type="caution">
    <text evidence="18">The sequence shown here is derived from an EMBL/GenBank/DDBJ whole genome shotgun (WGS) entry which is preliminary data.</text>
</comment>
<keyword evidence="18" id="KW-0675">Receptor</keyword>
<dbReference type="CDD" id="cd00054">
    <property type="entry name" value="EGF_CA"/>
    <property type="match status" value="5"/>
</dbReference>
<dbReference type="Pfam" id="PF00008">
    <property type="entry name" value="EGF"/>
    <property type="match status" value="2"/>
</dbReference>
<dbReference type="PROSITE" id="PS50268">
    <property type="entry name" value="CADHERIN_2"/>
    <property type="match status" value="1"/>
</dbReference>
<dbReference type="InterPro" id="IPR015919">
    <property type="entry name" value="Cadherin-like_sf"/>
</dbReference>
<feature type="disulfide bond" evidence="10">
    <location>
        <begin position="652"/>
        <end position="661"/>
    </location>
</feature>
<feature type="compositionally biased region" description="Polar residues" evidence="11">
    <location>
        <begin position="1265"/>
        <end position="1276"/>
    </location>
</feature>
<evidence type="ECO:0000256" key="3">
    <source>
        <dbReference type="ARBA" id="ARBA00022475"/>
    </source>
</evidence>
<dbReference type="SMART" id="SM00179">
    <property type="entry name" value="EGF_CA"/>
    <property type="match status" value="5"/>
</dbReference>
<evidence type="ECO:0000256" key="4">
    <source>
        <dbReference type="ARBA" id="ARBA00022692"/>
    </source>
</evidence>
<feature type="disulfide bond" evidence="10">
    <location>
        <begin position="459"/>
        <end position="468"/>
    </location>
</feature>
<feature type="transmembrane region" description="Helical" evidence="12">
    <location>
        <begin position="1188"/>
        <end position="1210"/>
    </location>
</feature>
<feature type="domain" description="EGF-like" evidence="14">
    <location>
        <begin position="625"/>
        <end position="662"/>
    </location>
</feature>
<dbReference type="InterPro" id="IPR046338">
    <property type="entry name" value="GAIN_dom_sf"/>
</dbReference>
<evidence type="ECO:0000256" key="6">
    <source>
        <dbReference type="ARBA" id="ARBA00023136"/>
    </source>
</evidence>
<dbReference type="SUPFAM" id="SSF57196">
    <property type="entry name" value="EGF/Laminin"/>
    <property type="match status" value="5"/>
</dbReference>
<dbReference type="PROSITE" id="PS50026">
    <property type="entry name" value="EGF_3"/>
    <property type="match status" value="8"/>
</dbReference>
<dbReference type="SMART" id="SM00181">
    <property type="entry name" value="EGF"/>
    <property type="match status" value="8"/>
</dbReference>
<keyword evidence="3" id="KW-1003">Cell membrane</keyword>
<evidence type="ECO:0000256" key="1">
    <source>
        <dbReference type="ARBA" id="ARBA00004141"/>
    </source>
</evidence>
<keyword evidence="7 10" id="KW-1015">Disulfide bond</keyword>
<dbReference type="InterPro" id="IPR057244">
    <property type="entry name" value="GAIN_B"/>
</dbReference>
<keyword evidence="8" id="KW-0424">Laminin EGF-like domain</keyword>
<feature type="domain" description="GAIN-B" evidence="15">
    <location>
        <begin position="825"/>
        <end position="975"/>
    </location>
</feature>
<feature type="disulfide bond" evidence="10">
    <location>
        <begin position="614"/>
        <end position="623"/>
    </location>
</feature>
<comment type="subcellular location">
    <subcellularLocation>
        <location evidence="2">Cell membrane</location>
    </subcellularLocation>
    <subcellularLocation>
        <location evidence="1">Membrane</location>
        <topology evidence="1">Multi-pass membrane protein</topology>
    </subcellularLocation>
</comment>
<evidence type="ECO:0000259" key="16">
    <source>
        <dbReference type="PROSITE" id="PS50261"/>
    </source>
</evidence>
<dbReference type="InterPro" id="IPR036116">
    <property type="entry name" value="FN3_sf"/>
</dbReference>
<dbReference type="InterPro" id="IPR013783">
    <property type="entry name" value="Ig-like_fold"/>
</dbReference>